<gene>
    <name evidence="1" type="ORF">GCM10007304_22460</name>
</gene>
<evidence type="ECO:0000313" key="2">
    <source>
        <dbReference type="Proteomes" id="UP000654257"/>
    </source>
</evidence>
<dbReference type="AlphaFoldDB" id="A0A917D1Z4"/>
<dbReference type="Proteomes" id="UP000654257">
    <property type="component" value="Unassembled WGS sequence"/>
</dbReference>
<dbReference type="Pfam" id="PF06224">
    <property type="entry name" value="AlkZ-like"/>
    <property type="match status" value="1"/>
</dbReference>
<organism evidence="1 2">
    <name type="scientific">Rhodococcoides trifolii</name>
    <dbReference type="NCBI Taxonomy" id="908250"/>
    <lineage>
        <taxon>Bacteria</taxon>
        <taxon>Bacillati</taxon>
        <taxon>Actinomycetota</taxon>
        <taxon>Actinomycetes</taxon>
        <taxon>Mycobacteriales</taxon>
        <taxon>Nocardiaceae</taxon>
        <taxon>Rhodococcoides</taxon>
    </lineage>
</organism>
<reference evidence="1" key="2">
    <citation type="submission" date="2020-09" db="EMBL/GenBank/DDBJ databases">
        <authorList>
            <person name="Sun Q."/>
            <person name="Sedlacek I."/>
        </authorList>
    </citation>
    <scope>NUCLEOTIDE SEQUENCE</scope>
    <source>
        <strain evidence="1">CCM 7905</strain>
    </source>
</reference>
<evidence type="ECO:0000313" key="1">
    <source>
        <dbReference type="EMBL" id="GGG07910.1"/>
    </source>
</evidence>
<sequence length="398" mass="44727">MTADAARRIAVAAQGFGQKPPVKADRRALAKVLASTQLLQIDSVSVAVRAHYAPIFSRIGPYDRDLLDTATWAHTARKPRMLVEYWAHEAALMPVEDWPLMKWRMRKYENGRYGHAHHVTERNPRLGQDIRAIIDEVGPSSSADLEKLLGMQRTTKKGPWWDPTDVKVVCEQLFASGRLSVERRVGFARQYELPEKVLPAGLASTDMSEGDAVRALVAKSARALGIATEPDLRDYYRLKREQTTPAIVDLIDDGVLEPVTVRGWGSPAYLHVDATVPRKSVGAALLCPFDPLIFFRTRTERIFDFHYRIEIYTPEPKRQFGYYVFPFLLDGELRARVDIKADRAANALRVPGAFLETGHDRGVVVPALTNSLREMASWLGLDDVIVGERGDLAQFLRN</sequence>
<protein>
    <recommendedName>
        <fullName evidence="3">Winged helix-turn-helix domain-containing protein</fullName>
    </recommendedName>
</protein>
<dbReference type="PANTHER" id="PTHR30528">
    <property type="entry name" value="CYTOPLASMIC PROTEIN"/>
    <property type="match status" value="1"/>
</dbReference>
<evidence type="ECO:0008006" key="3">
    <source>
        <dbReference type="Google" id="ProtNLM"/>
    </source>
</evidence>
<dbReference type="PANTHER" id="PTHR30528:SF0">
    <property type="entry name" value="CYTOPLASMIC PROTEIN"/>
    <property type="match status" value="1"/>
</dbReference>
<accession>A0A917D1Z4</accession>
<dbReference type="EMBL" id="BMCU01000002">
    <property type="protein sequence ID" value="GGG07910.1"/>
    <property type="molecule type" value="Genomic_DNA"/>
</dbReference>
<dbReference type="InterPro" id="IPR009351">
    <property type="entry name" value="AlkZ-like"/>
</dbReference>
<proteinExistence type="predicted"/>
<keyword evidence="2" id="KW-1185">Reference proteome</keyword>
<name>A0A917D1Z4_9NOCA</name>
<comment type="caution">
    <text evidence="1">The sequence shown here is derived from an EMBL/GenBank/DDBJ whole genome shotgun (WGS) entry which is preliminary data.</text>
</comment>
<reference evidence="1" key="1">
    <citation type="journal article" date="2014" name="Int. J. Syst. Evol. Microbiol.">
        <title>Complete genome sequence of Corynebacterium casei LMG S-19264T (=DSM 44701T), isolated from a smear-ripened cheese.</title>
        <authorList>
            <consortium name="US DOE Joint Genome Institute (JGI-PGF)"/>
            <person name="Walter F."/>
            <person name="Albersmeier A."/>
            <person name="Kalinowski J."/>
            <person name="Ruckert C."/>
        </authorList>
    </citation>
    <scope>NUCLEOTIDE SEQUENCE</scope>
    <source>
        <strain evidence="1">CCM 7905</strain>
    </source>
</reference>